<evidence type="ECO:0008006" key="4">
    <source>
        <dbReference type="Google" id="ProtNLM"/>
    </source>
</evidence>
<evidence type="ECO:0000313" key="2">
    <source>
        <dbReference type="EMBL" id="TYC99525.1"/>
    </source>
</evidence>
<reference evidence="2 3" key="1">
    <citation type="submission" date="2019-08" db="EMBL/GenBank/DDBJ databases">
        <title>Genone of Arthrobacter echini P9.</title>
        <authorList>
            <person name="Bowman J.P."/>
        </authorList>
    </citation>
    <scope>NUCLEOTIDE SEQUENCE [LARGE SCALE GENOMIC DNA]</scope>
    <source>
        <strain evidence="2 3">P9</strain>
    </source>
</reference>
<proteinExistence type="predicted"/>
<dbReference type="RefSeq" id="WP_148600344.1">
    <property type="nucleotide sequence ID" value="NZ_VSLD01000002.1"/>
</dbReference>
<feature type="transmembrane region" description="Helical" evidence="1">
    <location>
        <begin position="81"/>
        <end position="101"/>
    </location>
</feature>
<feature type="transmembrane region" description="Helical" evidence="1">
    <location>
        <begin position="116"/>
        <end position="137"/>
    </location>
</feature>
<keyword evidence="3" id="KW-1185">Reference proteome</keyword>
<keyword evidence="1" id="KW-0812">Transmembrane</keyword>
<evidence type="ECO:0000313" key="3">
    <source>
        <dbReference type="Proteomes" id="UP000323410"/>
    </source>
</evidence>
<dbReference type="AlphaFoldDB" id="A0A5D0XSI8"/>
<dbReference type="OrthoDB" id="3297181at2"/>
<feature type="transmembrane region" description="Helical" evidence="1">
    <location>
        <begin position="58"/>
        <end position="74"/>
    </location>
</feature>
<sequence length="146" mass="15261">MSSTNGPSDTSRGTSRIALLVLRILVASALIVSAVIHLQLASGFQQAAPDGIGGGNVFRIQAAVAVLSGLYVLLRGTGRAFLLAALVALASLAAVLLYRYVQVPTIGPIPSMYEPIWYTTKTITAVAEGLALVLAVVGHRLRHRSV</sequence>
<dbReference type="EMBL" id="VSLD01000002">
    <property type="protein sequence ID" value="TYC99525.1"/>
    <property type="molecule type" value="Genomic_DNA"/>
</dbReference>
<comment type="caution">
    <text evidence="2">The sequence shown here is derived from an EMBL/GenBank/DDBJ whole genome shotgun (WGS) entry which is preliminary data.</text>
</comment>
<protein>
    <recommendedName>
        <fullName evidence="4">DoxX family membrane protein</fullName>
    </recommendedName>
</protein>
<evidence type="ECO:0000256" key="1">
    <source>
        <dbReference type="SAM" id="Phobius"/>
    </source>
</evidence>
<accession>A0A5D0XSI8</accession>
<keyword evidence="1" id="KW-0472">Membrane</keyword>
<gene>
    <name evidence="2" type="ORF">FQ377_06095</name>
</gene>
<organism evidence="2 3">
    <name type="scientific">Arthrobacter echini</name>
    <dbReference type="NCBI Taxonomy" id="1529066"/>
    <lineage>
        <taxon>Bacteria</taxon>
        <taxon>Bacillati</taxon>
        <taxon>Actinomycetota</taxon>
        <taxon>Actinomycetes</taxon>
        <taxon>Micrococcales</taxon>
        <taxon>Micrococcaceae</taxon>
        <taxon>Arthrobacter</taxon>
    </lineage>
</organism>
<name>A0A5D0XSI8_9MICC</name>
<feature type="transmembrane region" description="Helical" evidence="1">
    <location>
        <begin position="20"/>
        <end position="38"/>
    </location>
</feature>
<keyword evidence="1" id="KW-1133">Transmembrane helix</keyword>
<dbReference type="Proteomes" id="UP000323410">
    <property type="component" value="Unassembled WGS sequence"/>
</dbReference>